<dbReference type="EMBL" id="JAVIJP010000025">
    <property type="protein sequence ID" value="KAL3637449.1"/>
    <property type="molecule type" value="Genomic_DNA"/>
</dbReference>
<comment type="caution">
    <text evidence="1">The sequence shown here is derived from an EMBL/GenBank/DDBJ whole genome shotgun (WGS) entry which is preliminary data.</text>
</comment>
<organism evidence="1 2">
    <name type="scientific">Castilleja foliolosa</name>
    <dbReference type="NCBI Taxonomy" id="1961234"/>
    <lineage>
        <taxon>Eukaryota</taxon>
        <taxon>Viridiplantae</taxon>
        <taxon>Streptophyta</taxon>
        <taxon>Embryophyta</taxon>
        <taxon>Tracheophyta</taxon>
        <taxon>Spermatophyta</taxon>
        <taxon>Magnoliopsida</taxon>
        <taxon>eudicotyledons</taxon>
        <taxon>Gunneridae</taxon>
        <taxon>Pentapetalae</taxon>
        <taxon>asterids</taxon>
        <taxon>lamiids</taxon>
        <taxon>Lamiales</taxon>
        <taxon>Orobanchaceae</taxon>
        <taxon>Pedicularideae</taxon>
        <taxon>Castillejinae</taxon>
        <taxon>Castilleja</taxon>
    </lineage>
</organism>
<protein>
    <submittedName>
        <fullName evidence="1">Uncharacterized protein</fullName>
    </submittedName>
</protein>
<dbReference type="Proteomes" id="UP001632038">
    <property type="component" value="Unassembled WGS sequence"/>
</dbReference>
<dbReference type="AlphaFoldDB" id="A0ABD3D8D6"/>
<gene>
    <name evidence="1" type="ORF">CASFOL_018617</name>
</gene>
<sequence length="87" mass="9780">MTGRGFLERQRLLLMAAIGYDSGGWRWRVGGVCEVTTTFSPPLKRSGLTILIGDGRNNDNFYTFANGGSRQMVVVEQQRRRRRGTEG</sequence>
<name>A0ABD3D8D6_9LAMI</name>
<keyword evidence="2" id="KW-1185">Reference proteome</keyword>
<evidence type="ECO:0000313" key="2">
    <source>
        <dbReference type="Proteomes" id="UP001632038"/>
    </source>
</evidence>
<proteinExistence type="predicted"/>
<accession>A0ABD3D8D6</accession>
<reference evidence="2" key="1">
    <citation type="journal article" date="2024" name="IScience">
        <title>Strigolactones Initiate the Formation of Haustorium-like Structures in Castilleja.</title>
        <authorList>
            <person name="Buerger M."/>
            <person name="Peterson D."/>
            <person name="Chory J."/>
        </authorList>
    </citation>
    <scope>NUCLEOTIDE SEQUENCE [LARGE SCALE GENOMIC DNA]</scope>
</reference>
<evidence type="ECO:0000313" key="1">
    <source>
        <dbReference type="EMBL" id="KAL3637449.1"/>
    </source>
</evidence>